<accession>A0A2G5CXL4</accession>
<dbReference type="OrthoDB" id="622644at2759"/>
<dbReference type="STRING" id="218851.A0A2G5CXL4"/>
<sequence>MSSVQTVFTIALMSNYLDIAAVSFFYTFNKNPYLCAKKYHPIYSDTYMMNIPHELGGAYVRHAEYEWLLMSQGTKGGTSIFFFNPSTMETIRLPGGDLSCALENMSFSSPPTSSDYVVIGHLMSATDAVLIYVYRKCEDAWKLPSPSVFQPSHCSPVFHDGIFYSLAKDGKLGVFNPNETNEENMWRLLPNALAKEVSSPQWLSVIMRFFLRSYIMEYDGEILSVFLWSSGNSIVDV</sequence>
<name>A0A2G5CXL4_AQUCA</name>
<dbReference type="InterPro" id="IPR005174">
    <property type="entry name" value="KIB1-4_b-propeller"/>
</dbReference>
<dbReference type="Pfam" id="PF03478">
    <property type="entry name" value="Beta-prop_KIB1-4"/>
    <property type="match status" value="1"/>
</dbReference>
<dbReference type="PANTHER" id="PTHR33127">
    <property type="entry name" value="TRANSMEMBRANE PROTEIN"/>
    <property type="match status" value="1"/>
</dbReference>
<keyword evidence="1" id="KW-1133">Transmembrane helix</keyword>
<keyword evidence="1" id="KW-0812">Transmembrane</keyword>
<dbReference type="Proteomes" id="UP000230069">
    <property type="component" value="Unassembled WGS sequence"/>
</dbReference>
<reference evidence="3 4" key="1">
    <citation type="submission" date="2017-09" db="EMBL/GenBank/DDBJ databases">
        <title>WGS assembly of Aquilegia coerulea Goldsmith.</title>
        <authorList>
            <person name="Hodges S."/>
            <person name="Kramer E."/>
            <person name="Nordborg M."/>
            <person name="Tomkins J."/>
            <person name="Borevitz J."/>
            <person name="Derieg N."/>
            <person name="Yan J."/>
            <person name="Mihaltcheva S."/>
            <person name="Hayes R.D."/>
            <person name="Rokhsar D."/>
        </authorList>
    </citation>
    <scope>NUCLEOTIDE SEQUENCE [LARGE SCALE GENOMIC DNA]</scope>
    <source>
        <strain evidence="4">cv. Goldsmith</strain>
    </source>
</reference>
<evidence type="ECO:0000259" key="2">
    <source>
        <dbReference type="Pfam" id="PF03478"/>
    </source>
</evidence>
<organism evidence="3 4">
    <name type="scientific">Aquilegia coerulea</name>
    <name type="common">Rocky mountain columbine</name>
    <dbReference type="NCBI Taxonomy" id="218851"/>
    <lineage>
        <taxon>Eukaryota</taxon>
        <taxon>Viridiplantae</taxon>
        <taxon>Streptophyta</taxon>
        <taxon>Embryophyta</taxon>
        <taxon>Tracheophyta</taxon>
        <taxon>Spermatophyta</taxon>
        <taxon>Magnoliopsida</taxon>
        <taxon>Ranunculales</taxon>
        <taxon>Ranunculaceae</taxon>
        <taxon>Thalictroideae</taxon>
        <taxon>Aquilegia</taxon>
    </lineage>
</organism>
<protein>
    <recommendedName>
        <fullName evidence="2">KIB1-4 beta-propeller domain-containing protein</fullName>
    </recommendedName>
</protein>
<dbReference type="EMBL" id="KZ305052">
    <property type="protein sequence ID" value="PIA35667.1"/>
    <property type="molecule type" value="Genomic_DNA"/>
</dbReference>
<proteinExistence type="predicted"/>
<feature type="domain" description="KIB1-4 beta-propeller" evidence="2">
    <location>
        <begin position="44"/>
        <end position="225"/>
    </location>
</feature>
<feature type="transmembrane region" description="Helical" evidence="1">
    <location>
        <begin position="6"/>
        <end position="28"/>
    </location>
</feature>
<dbReference type="PANTHER" id="PTHR33127:SF5">
    <property type="entry name" value="TRANSMEMBRANE PROTEIN"/>
    <property type="match status" value="1"/>
</dbReference>
<dbReference type="AlphaFoldDB" id="A0A2G5CXL4"/>
<evidence type="ECO:0000313" key="4">
    <source>
        <dbReference type="Proteomes" id="UP000230069"/>
    </source>
</evidence>
<evidence type="ECO:0000256" key="1">
    <source>
        <dbReference type="SAM" id="Phobius"/>
    </source>
</evidence>
<keyword evidence="4" id="KW-1185">Reference proteome</keyword>
<gene>
    <name evidence="3" type="ORF">AQUCO_03500189v1</name>
</gene>
<keyword evidence="1" id="KW-0472">Membrane</keyword>
<evidence type="ECO:0000313" key="3">
    <source>
        <dbReference type="EMBL" id="PIA35667.1"/>
    </source>
</evidence>
<dbReference type="InParanoid" id="A0A2G5CXL4"/>